<dbReference type="EMBL" id="WHWC01000016">
    <property type="protein sequence ID" value="KAG8366755.1"/>
    <property type="molecule type" value="Genomic_DNA"/>
</dbReference>
<dbReference type="Gene3D" id="3.40.1160.10">
    <property type="entry name" value="Acetylglutamate kinase-like"/>
    <property type="match status" value="1"/>
</dbReference>
<gene>
    <name evidence="1" type="ORF">BUALT_Bualt16G0000600</name>
</gene>
<dbReference type="Proteomes" id="UP000826271">
    <property type="component" value="Unassembled WGS sequence"/>
</dbReference>
<sequence length="84" mass="9006">MLEVFLMKEVTDPLSLIREITVKEVKGVLEAGIISGGMKSKVNACVTALLRGVHLATILPWGMEGALWIDTLIVEGAGTRIFPG</sequence>
<dbReference type="InterPro" id="IPR036393">
    <property type="entry name" value="AceGlu_kinase-like_sf"/>
</dbReference>
<accession>A0AAV6WD81</accession>
<dbReference type="SUPFAM" id="SSF53633">
    <property type="entry name" value="Carbamate kinase-like"/>
    <property type="match status" value="1"/>
</dbReference>
<organism evidence="1 2">
    <name type="scientific">Buddleja alternifolia</name>
    <dbReference type="NCBI Taxonomy" id="168488"/>
    <lineage>
        <taxon>Eukaryota</taxon>
        <taxon>Viridiplantae</taxon>
        <taxon>Streptophyta</taxon>
        <taxon>Embryophyta</taxon>
        <taxon>Tracheophyta</taxon>
        <taxon>Spermatophyta</taxon>
        <taxon>Magnoliopsida</taxon>
        <taxon>eudicotyledons</taxon>
        <taxon>Gunneridae</taxon>
        <taxon>Pentapetalae</taxon>
        <taxon>asterids</taxon>
        <taxon>lamiids</taxon>
        <taxon>Lamiales</taxon>
        <taxon>Scrophulariaceae</taxon>
        <taxon>Buddlejeae</taxon>
        <taxon>Buddleja</taxon>
    </lineage>
</organism>
<reference evidence="1" key="1">
    <citation type="submission" date="2019-10" db="EMBL/GenBank/DDBJ databases">
        <authorList>
            <person name="Zhang R."/>
            <person name="Pan Y."/>
            <person name="Wang J."/>
            <person name="Ma R."/>
            <person name="Yu S."/>
        </authorList>
    </citation>
    <scope>NUCLEOTIDE SEQUENCE</scope>
    <source>
        <strain evidence="1">LA-IB0</strain>
        <tissue evidence="1">Leaf</tissue>
    </source>
</reference>
<proteinExistence type="predicted"/>
<name>A0AAV6WD81_9LAMI</name>
<keyword evidence="2" id="KW-1185">Reference proteome</keyword>
<evidence type="ECO:0008006" key="3">
    <source>
        <dbReference type="Google" id="ProtNLM"/>
    </source>
</evidence>
<dbReference type="AlphaFoldDB" id="A0AAV6WD81"/>
<protein>
    <recommendedName>
        <fullName evidence="3">Acetylglutamate kinase</fullName>
    </recommendedName>
</protein>
<evidence type="ECO:0000313" key="1">
    <source>
        <dbReference type="EMBL" id="KAG8366755.1"/>
    </source>
</evidence>
<comment type="caution">
    <text evidence="1">The sequence shown here is derived from an EMBL/GenBank/DDBJ whole genome shotgun (WGS) entry which is preliminary data.</text>
</comment>
<evidence type="ECO:0000313" key="2">
    <source>
        <dbReference type="Proteomes" id="UP000826271"/>
    </source>
</evidence>